<feature type="transmembrane region" description="Helical" evidence="1">
    <location>
        <begin position="85"/>
        <end position="103"/>
    </location>
</feature>
<organism evidence="2 3">
    <name type="scientific">Paenibacillus roseus</name>
    <dbReference type="NCBI Taxonomy" id="2798579"/>
    <lineage>
        <taxon>Bacteria</taxon>
        <taxon>Bacillati</taxon>
        <taxon>Bacillota</taxon>
        <taxon>Bacilli</taxon>
        <taxon>Bacillales</taxon>
        <taxon>Paenibacillaceae</taxon>
        <taxon>Paenibacillus</taxon>
    </lineage>
</organism>
<dbReference type="Gene3D" id="3.40.50.1820">
    <property type="entry name" value="alpha/beta hydrolase"/>
    <property type="match status" value="1"/>
</dbReference>
<protein>
    <recommendedName>
        <fullName evidence="4">Alpha/beta hydrolase</fullName>
    </recommendedName>
</protein>
<feature type="transmembrane region" description="Helical" evidence="1">
    <location>
        <begin position="145"/>
        <end position="164"/>
    </location>
</feature>
<dbReference type="SUPFAM" id="SSF53474">
    <property type="entry name" value="alpha/beta-Hydrolases"/>
    <property type="match status" value="1"/>
</dbReference>
<dbReference type="AlphaFoldDB" id="A0A934MNL2"/>
<evidence type="ECO:0000313" key="2">
    <source>
        <dbReference type="EMBL" id="MBJ6359963.1"/>
    </source>
</evidence>
<evidence type="ECO:0000256" key="1">
    <source>
        <dbReference type="SAM" id="Phobius"/>
    </source>
</evidence>
<comment type="caution">
    <text evidence="2">The sequence shown here is derived from an EMBL/GenBank/DDBJ whole genome shotgun (WGS) entry which is preliminary data.</text>
</comment>
<name>A0A934MNL2_9BACL</name>
<sequence>MNRFKKRLGKLREHDPKLLIAAFIGLHAVFLCIWLETGLTLFTGLGRIADFVLLIAVAAVGNLLVFVIMFIVSFLLVLLPWKLPVYFIGSIVSIFAVFPQLFTYSNMSWSGAFILTATLAIFGILGGCLFYFVILPIKRMAPRTLTLMLGPLMLLALSLGFIYYGGLQANGAVPVLSELQPTETVSDASEMEDRLVPPVAQGSYPVQTFTYGSGTDARRSEFGRHADWISQTADASSFIKDWSRLRTVYWGFDETRLPVNGRVWMPEGEGPFPLVLIIHGNHNMEDFSDDGYAYLGELLASRGFITVSIDENFANYSAVSGIPSEDYALRAWMIIKHLKQLDEWSDDPEHRLYNTINFDEIGLIGHSRGGQAAVLAAGFDDFYEQASRKEVLTGIQYPIKTVVAIAPTDKKLENNFPELKNINYFVIQGAYDSDVNTFDGDRQYDRVSFEPSEADQDFYMKASLYVEQANHGQFNTSWGKHDIKLPFRMLMNTKSIMAGEEQRLIAKAYIAAFLEATLYGRKEYIPMFKDWQTIGDILPPTNYLSRYDDSEMLPLADYEEDENQETTTLRKGSLAAKNLAEWGEETKRNRVDGSRLNRAVRLSWEHSQGRYSLEIPKSTALRLNNASEFAFSLARDSGAVSEGQEELDFSIQVTMKDGTSIKRLLSDFKAIQPVLVSHFLNVKLLEPFIRNGKLTPSAESVYQDFFIPLNAFKREDGRTVDITEIRRIEFVFDQTPSGTVWLDDIRLDQL</sequence>
<dbReference type="PANTHER" id="PTHR33428">
    <property type="entry name" value="CHLOROPHYLLASE-2, CHLOROPLASTIC"/>
    <property type="match status" value="1"/>
</dbReference>
<feature type="transmembrane region" description="Helical" evidence="1">
    <location>
        <begin position="109"/>
        <end position="133"/>
    </location>
</feature>
<dbReference type="InterPro" id="IPR029058">
    <property type="entry name" value="AB_hydrolase_fold"/>
</dbReference>
<keyword evidence="1" id="KW-0472">Membrane</keyword>
<dbReference type="PANTHER" id="PTHR33428:SF14">
    <property type="entry name" value="CARBOXYLESTERASE TYPE B DOMAIN-CONTAINING PROTEIN"/>
    <property type="match status" value="1"/>
</dbReference>
<proteinExistence type="predicted"/>
<dbReference type="Gene3D" id="2.60.120.430">
    <property type="entry name" value="Galactose-binding lectin"/>
    <property type="match status" value="1"/>
</dbReference>
<keyword evidence="1" id="KW-0812">Transmembrane</keyword>
<accession>A0A934MNL2</accession>
<keyword evidence="3" id="KW-1185">Reference proteome</keyword>
<feature type="transmembrane region" description="Helical" evidence="1">
    <location>
        <begin position="51"/>
        <end position="78"/>
    </location>
</feature>
<feature type="transmembrane region" description="Helical" evidence="1">
    <location>
        <begin position="20"/>
        <end position="45"/>
    </location>
</feature>
<dbReference type="EMBL" id="JAELUP010000003">
    <property type="protein sequence ID" value="MBJ6359963.1"/>
    <property type="molecule type" value="Genomic_DNA"/>
</dbReference>
<dbReference type="Proteomes" id="UP000640274">
    <property type="component" value="Unassembled WGS sequence"/>
</dbReference>
<dbReference type="RefSeq" id="WP_199017488.1">
    <property type="nucleotide sequence ID" value="NZ_JAELUP010000003.1"/>
</dbReference>
<evidence type="ECO:0000313" key="3">
    <source>
        <dbReference type="Proteomes" id="UP000640274"/>
    </source>
</evidence>
<keyword evidence="1" id="KW-1133">Transmembrane helix</keyword>
<reference evidence="2" key="1">
    <citation type="submission" date="2020-12" db="EMBL/GenBank/DDBJ databases">
        <authorList>
            <person name="Huq M.A."/>
        </authorList>
    </citation>
    <scope>NUCLEOTIDE SEQUENCE</scope>
    <source>
        <strain evidence="2">MAHUQ-46</strain>
    </source>
</reference>
<gene>
    <name evidence="2" type="ORF">JFN88_01330</name>
</gene>
<evidence type="ECO:0008006" key="4">
    <source>
        <dbReference type="Google" id="ProtNLM"/>
    </source>
</evidence>